<dbReference type="Proteomes" id="UP000226031">
    <property type="component" value="Unassembled WGS sequence"/>
</dbReference>
<dbReference type="AlphaFoldDB" id="A0A2B7Z5B6"/>
<accession>A0A2B7Z5B6</accession>
<organism evidence="1 2">
    <name type="scientific">[Emmonsia] crescens</name>
    <dbReference type="NCBI Taxonomy" id="73230"/>
    <lineage>
        <taxon>Eukaryota</taxon>
        <taxon>Fungi</taxon>
        <taxon>Dikarya</taxon>
        <taxon>Ascomycota</taxon>
        <taxon>Pezizomycotina</taxon>
        <taxon>Eurotiomycetes</taxon>
        <taxon>Eurotiomycetidae</taxon>
        <taxon>Onygenales</taxon>
        <taxon>Ajellomycetaceae</taxon>
        <taxon>Emergomyces</taxon>
    </lineage>
</organism>
<evidence type="ECO:0000313" key="1">
    <source>
        <dbReference type="EMBL" id="PGH31574.1"/>
    </source>
</evidence>
<proteinExistence type="predicted"/>
<comment type="caution">
    <text evidence="1">The sequence shown here is derived from an EMBL/GenBank/DDBJ whole genome shotgun (WGS) entry which is preliminary data.</text>
</comment>
<sequence length="136" mass="15339">MSLIDESSSQGDEVDFKALKASNLCLAERLKLEHYDCTECSAAIKGEQISFALGFLVSRLCVRGIRYDRNASFGAELSGLPDYPEFTRALNARSIMSNTIPLMTFPEGFPSCTWHPDIPSPETYRELVRRYPQMSY</sequence>
<reference evidence="1 2" key="1">
    <citation type="submission" date="2017-10" db="EMBL/GenBank/DDBJ databases">
        <title>Comparative genomics in systemic dimorphic fungi from Ajellomycetaceae.</title>
        <authorList>
            <person name="Munoz J.F."/>
            <person name="Mcewen J.G."/>
            <person name="Clay O.K."/>
            <person name="Cuomo C.A."/>
        </authorList>
    </citation>
    <scope>NUCLEOTIDE SEQUENCE [LARGE SCALE GENOMIC DNA]</scope>
    <source>
        <strain evidence="1 2">UAMH4076</strain>
    </source>
</reference>
<keyword evidence="2" id="KW-1185">Reference proteome</keyword>
<dbReference type="EMBL" id="PDND01000123">
    <property type="protein sequence ID" value="PGH31574.1"/>
    <property type="molecule type" value="Genomic_DNA"/>
</dbReference>
<protein>
    <submittedName>
        <fullName evidence="1">Uncharacterized protein</fullName>
    </submittedName>
</protein>
<gene>
    <name evidence="1" type="ORF">GX50_05667</name>
</gene>
<dbReference type="STRING" id="73230.A0A2B7Z5B6"/>
<name>A0A2B7Z5B6_9EURO</name>
<evidence type="ECO:0000313" key="2">
    <source>
        <dbReference type="Proteomes" id="UP000226031"/>
    </source>
</evidence>